<dbReference type="Gene3D" id="1.20.120.1750">
    <property type="match status" value="1"/>
</dbReference>
<dbReference type="InterPro" id="IPR002867">
    <property type="entry name" value="IBR_dom"/>
</dbReference>
<gene>
    <name evidence="13" type="ORF">ACA1_174250</name>
</gene>
<dbReference type="PANTHER" id="PTHR11685">
    <property type="entry name" value="RBR FAMILY RING FINGER AND IBR DOMAIN-CONTAINING"/>
    <property type="match status" value="1"/>
</dbReference>
<dbReference type="InterPro" id="IPR013083">
    <property type="entry name" value="Znf_RING/FYVE/PHD"/>
</dbReference>
<sequence length="513" mass="59324">MSDMSEEEYFSEEEYVDDEDDDAEDVDEDDLGAVDDQALQETLTKQRSFEVISEDDMLKESRLLIDGVMEFLGIPNRAIAACLLRSYDWNRERLIEAYTEDPERVCKKAGVPSLNLEKPIESPNAISECLVCMDDYKNSDSFALPCGHRYCSTCWKNYLEVKIADGPECITTKCMAPKCGSVVHEEAVKKIVDAKEFALYSKYLLRSFVDDNPKVKWCPAPHCSNCVRCERQNRQEAVACGCGFRFCFKCCDFEIGDHMPADCETVDLWQQKAADESENVTWMIANTKKCPQCRSPIEKNGGCMHMTCRKNAGGCGFEFCWLCRGPWSDHGSHTGGYYNCNKYDKSNAKDEDSRAENVKTELEHYMFYFHRYESHKNAMKIADEQRKGADKKGTALMEKFDVRAADTKFLLEATEQLINNRRVLQWSYVYGYYLDQDKSRVSEKNLYVYLQEDLEKHTNYLSELYERPTEKIADYQAFVKWKEEVTNYTRVCQRFLQNFVEGVMGGLTVQEKY</sequence>
<dbReference type="KEGG" id="acan:ACA1_174250"/>
<feature type="compositionally biased region" description="Acidic residues" evidence="10">
    <location>
        <begin position="1"/>
        <end position="33"/>
    </location>
</feature>
<dbReference type="SMART" id="SM00647">
    <property type="entry name" value="IBR"/>
    <property type="match status" value="2"/>
</dbReference>
<dbReference type="FunFam" id="1.20.120.1750:FF:000022">
    <property type="entry name" value="RBR-type E3 ubiquitin transferase"/>
    <property type="match status" value="1"/>
</dbReference>
<dbReference type="Proteomes" id="UP000011083">
    <property type="component" value="Unassembled WGS sequence"/>
</dbReference>
<keyword evidence="8" id="KW-0862">Zinc</keyword>
<reference evidence="13 14" key="1">
    <citation type="journal article" date="2013" name="Genome Biol.">
        <title>Genome of Acanthamoeba castellanii highlights extensive lateral gene transfer and early evolution of tyrosine kinase signaling.</title>
        <authorList>
            <person name="Clarke M."/>
            <person name="Lohan A.J."/>
            <person name="Liu B."/>
            <person name="Lagkouvardos I."/>
            <person name="Roy S."/>
            <person name="Zafar N."/>
            <person name="Bertelli C."/>
            <person name="Schilde C."/>
            <person name="Kianianmomeni A."/>
            <person name="Burglin T.R."/>
            <person name="Frech C."/>
            <person name="Turcotte B."/>
            <person name="Kopec K.O."/>
            <person name="Synnott J.M."/>
            <person name="Choo C."/>
            <person name="Paponov I."/>
            <person name="Finkler A."/>
            <person name="Soon Heng Tan C."/>
            <person name="Hutchins A.P."/>
            <person name="Weinmeier T."/>
            <person name="Rattei T."/>
            <person name="Chu J.S."/>
            <person name="Gimenez G."/>
            <person name="Irimia M."/>
            <person name="Rigden D.J."/>
            <person name="Fitzpatrick D.A."/>
            <person name="Lorenzo-Morales J."/>
            <person name="Bateman A."/>
            <person name="Chiu C.H."/>
            <person name="Tang P."/>
            <person name="Hegemann P."/>
            <person name="Fromm H."/>
            <person name="Raoult D."/>
            <person name="Greub G."/>
            <person name="Miranda-Saavedra D."/>
            <person name="Chen N."/>
            <person name="Nash P."/>
            <person name="Ginger M.L."/>
            <person name="Horn M."/>
            <person name="Schaap P."/>
            <person name="Caler L."/>
            <person name="Loftus B."/>
        </authorList>
    </citation>
    <scope>NUCLEOTIDE SEQUENCE [LARGE SCALE GENOMIC DNA]</scope>
    <source>
        <strain evidence="13 14">Neff</strain>
    </source>
</reference>
<keyword evidence="14" id="KW-1185">Reference proteome</keyword>
<dbReference type="InterPro" id="IPR001841">
    <property type="entry name" value="Znf_RING"/>
</dbReference>
<evidence type="ECO:0000256" key="10">
    <source>
        <dbReference type="SAM" id="MobiDB-lite"/>
    </source>
</evidence>
<dbReference type="Pfam" id="PF01485">
    <property type="entry name" value="IBR"/>
    <property type="match status" value="1"/>
</dbReference>
<dbReference type="PROSITE" id="PS50089">
    <property type="entry name" value="ZF_RING_2"/>
    <property type="match status" value="1"/>
</dbReference>
<dbReference type="EC" id="2.3.2.31" evidence="2"/>
<dbReference type="InterPro" id="IPR045840">
    <property type="entry name" value="Ariadne"/>
</dbReference>
<evidence type="ECO:0000313" key="14">
    <source>
        <dbReference type="Proteomes" id="UP000011083"/>
    </source>
</evidence>
<dbReference type="InterPro" id="IPR031127">
    <property type="entry name" value="E3_UB_ligase_RBR"/>
</dbReference>
<evidence type="ECO:0000256" key="8">
    <source>
        <dbReference type="ARBA" id="ARBA00022833"/>
    </source>
</evidence>
<dbReference type="Pfam" id="PF13923">
    <property type="entry name" value="zf-C3HC4_2"/>
    <property type="match status" value="1"/>
</dbReference>
<evidence type="ECO:0000256" key="1">
    <source>
        <dbReference type="ARBA" id="ARBA00001798"/>
    </source>
</evidence>
<feature type="domain" description="RING-type" evidence="12">
    <location>
        <begin position="125"/>
        <end position="344"/>
    </location>
</feature>
<dbReference type="Pfam" id="PF19422">
    <property type="entry name" value="Ariadne"/>
    <property type="match status" value="1"/>
</dbReference>
<dbReference type="Gene3D" id="3.30.40.10">
    <property type="entry name" value="Zinc/RING finger domain, C3HC4 (zinc finger)"/>
    <property type="match status" value="1"/>
</dbReference>
<feature type="domain" description="RING-type" evidence="11">
    <location>
        <begin position="129"/>
        <end position="173"/>
    </location>
</feature>
<evidence type="ECO:0000259" key="12">
    <source>
        <dbReference type="PROSITE" id="PS51873"/>
    </source>
</evidence>
<proteinExistence type="predicted"/>
<evidence type="ECO:0000256" key="5">
    <source>
        <dbReference type="ARBA" id="ARBA00022737"/>
    </source>
</evidence>
<evidence type="ECO:0000259" key="11">
    <source>
        <dbReference type="PROSITE" id="PS50089"/>
    </source>
</evidence>
<dbReference type="PROSITE" id="PS51873">
    <property type="entry name" value="TRIAD"/>
    <property type="match status" value="1"/>
</dbReference>
<dbReference type="InterPro" id="IPR044066">
    <property type="entry name" value="TRIAD_supradom"/>
</dbReference>
<dbReference type="GO" id="GO:0016567">
    <property type="term" value="P:protein ubiquitination"/>
    <property type="evidence" value="ECO:0007669"/>
    <property type="project" value="InterPro"/>
</dbReference>
<keyword evidence="4" id="KW-0479">Metal-binding</keyword>
<evidence type="ECO:0000256" key="9">
    <source>
        <dbReference type="PROSITE-ProRule" id="PRU00175"/>
    </source>
</evidence>
<evidence type="ECO:0000256" key="2">
    <source>
        <dbReference type="ARBA" id="ARBA00012251"/>
    </source>
</evidence>
<dbReference type="RefSeq" id="XP_004356665.1">
    <property type="nucleotide sequence ID" value="XM_004356612.1"/>
</dbReference>
<dbReference type="OrthoDB" id="10009520at2759"/>
<dbReference type="EMBL" id="KB007811">
    <property type="protein sequence ID" value="ELR24765.1"/>
    <property type="molecule type" value="Genomic_DNA"/>
</dbReference>
<keyword evidence="3" id="KW-0808">Transferase</keyword>
<comment type="catalytic activity">
    <reaction evidence="1">
        <text>[E2 ubiquitin-conjugating enzyme]-S-ubiquitinyl-L-cysteine + [acceptor protein]-L-lysine = [E2 ubiquitin-conjugating enzyme]-L-cysteine + [acceptor protein]-N(6)-ubiquitinyl-L-lysine.</text>
        <dbReference type="EC" id="2.3.2.31"/>
    </reaction>
</comment>
<dbReference type="STRING" id="1257118.L8HHV0"/>
<dbReference type="CDD" id="cd22583">
    <property type="entry name" value="Rcat_RBR_ARI7-like"/>
    <property type="match status" value="1"/>
</dbReference>
<protein>
    <recommendedName>
        <fullName evidence="2">RBR-type E3 ubiquitin transferase</fullName>
        <ecNumber evidence="2">2.3.2.31</ecNumber>
    </recommendedName>
</protein>
<keyword evidence="7" id="KW-0833">Ubl conjugation pathway</keyword>
<dbReference type="CDD" id="cd20346">
    <property type="entry name" value="BRcat_RBR_ANKIB1"/>
    <property type="match status" value="1"/>
</dbReference>
<dbReference type="InterPro" id="IPR048962">
    <property type="entry name" value="ARIH1-like_UBL"/>
</dbReference>
<evidence type="ECO:0000313" key="13">
    <source>
        <dbReference type="EMBL" id="ELR24765.1"/>
    </source>
</evidence>
<evidence type="ECO:0000256" key="6">
    <source>
        <dbReference type="ARBA" id="ARBA00022771"/>
    </source>
</evidence>
<accession>L8HHV0</accession>
<dbReference type="OMA" id="HRFCMIC"/>
<evidence type="ECO:0000256" key="4">
    <source>
        <dbReference type="ARBA" id="ARBA00022723"/>
    </source>
</evidence>
<dbReference type="Pfam" id="PF22191">
    <property type="entry name" value="IBR_1"/>
    <property type="match status" value="1"/>
</dbReference>
<dbReference type="VEuPathDB" id="AmoebaDB:ACA1_174250"/>
<dbReference type="SUPFAM" id="SSF57850">
    <property type="entry name" value="RING/U-box"/>
    <property type="match status" value="3"/>
</dbReference>
<dbReference type="GO" id="GO:0008270">
    <property type="term" value="F:zinc ion binding"/>
    <property type="evidence" value="ECO:0007669"/>
    <property type="project" value="UniProtKB-KW"/>
</dbReference>
<dbReference type="CDD" id="cd16773">
    <property type="entry name" value="RING-HC_RBR_TRIAD1"/>
    <property type="match status" value="1"/>
</dbReference>
<dbReference type="GeneID" id="14925792"/>
<organism evidence="13 14">
    <name type="scientific">Acanthamoeba castellanii (strain ATCC 30010 / Neff)</name>
    <dbReference type="NCBI Taxonomy" id="1257118"/>
    <lineage>
        <taxon>Eukaryota</taxon>
        <taxon>Amoebozoa</taxon>
        <taxon>Discosea</taxon>
        <taxon>Longamoebia</taxon>
        <taxon>Centramoebida</taxon>
        <taxon>Acanthamoebidae</taxon>
        <taxon>Acanthamoeba</taxon>
    </lineage>
</organism>
<keyword evidence="6 9" id="KW-0863">Zinc-finger</keyword>
<dbReference type="SMART" id="SM00184">
    <property type="entry name" value="RING"/>
    <property type="match status" value="2"/>
</dbReference>
<keyword evidence="5" id="KW-0677">Repeat</keyword>
<dbReference type="FunFam" id="3.30.40.10:FF:000019">
    <property type="entry name" value="RBR-type E3 ubiquitin transferase"/>
    <property type="match status" value="1"/>
</dbReference>
<name>L8HHV0_ACACF</name>
<evidence type="ECO:0000256" key="3">
    <source>
        <dbReference type="ARBA" id="ARBA00022679"/>
    </source>
</evidence>
<feature type="region of interest" description="Disordered" evidence="10">
    <location>
        <begin position="1"/>
        <end position="34"/>
    </location>
</feature>
<evidence type="ECO:0000256" key="7">
    <source>
        <dbReference type="ARBA" id="ARBA00022786"/>
    </source>
</evidence>
<dbReference type="Pfam" id="PF21235">
    <property type="entry name" value="UBA_ARI1"/>
    <property type="match status" value="1"/>
</dbReference>
<dbReference type="GO" id="GO:0061630">
    <property type="term" value="F:ubiquitin protein ligase activity"/>
    <property type="evidence" value="ECO:0007669"/>
    <property type="project" value="UniProtKB-EC"/>
</dbReference>
<dbReference type="AlphaFoldDB" id="L8HHV0"/>